<evidence type="ECO:0000256" key="1">
    <source>
        <dbReference type="ARBA" id="ARBA00008061"/>
    </source>
</evidence>
<dbReference type="Pfam" id="PF02922">
    <property type="entry name" value="CBM_48"/>
    <property type="match status" value="1"/>
</dbReference>
<name>A0A316H3Q4_9SPHI</name>
<accession>A0A316H3Q4</accession>
<dbReference type="InterPro" id="IPR013783">
    <property type="entry name" value="Ig-like_fold"/>
</dbReference>
<dbReference type="EMBL" id="QGHA01000011">
    <property type="protein sequence ID" value="PWK72953.1"/>
    <property type="molecule type" value="Genomic_DNA"/>
</dbReference>
<dbReference type="CDD" id="cd02856">
    <property type="entry name" value="E_set_GDE_Isoamylase_N"/>
    <property type="match status" value="1"/>
</dbReference>
<dbReference type="Gene3D" id="2.60.40.10">
    <property type="entry name" value="Immunoglobulins"/>
    <property type="match status" value="1"/>
</dbReference>
<dbReference type="SUPFAM" id="SSF51011">
    <property type="entry name" value="Glycosyl hydrolase domain"/>
    <property type="match status" value="1"/>
</dbReference>
<evidence type="ECO:0000313" key="6">
    <source>
        <dbReference type="Proteomes" id="UP000245678"/>
    </source>
</evidence>
<organism evidence="5 6">
    <name type="scientific">Mucilaginibacter oryzae</name>
    <dbReference type="NCBI Taxonomy" id="468058"/>
    <lineage>
        <taxon>Bacteria</taxon>
        <taxon>Pseudomonadati</taxon>
        <taxon>Bacteroidota</taxon>
        <taxon>Sphingobacteriia</taxon>
        <taxon>Sphingobacteriales</taxon>
        <taxon>Sphingobacteriaceae</taxon>
        <taxon>Mucilaginibacter</taxon>
    </lineage>
</organism>
<proteinExistence type="inferred from homology"/>
<evidence type="ECO:0000259" key="4">
    <source>
        <dbReference type="SMART" id="SM00642"/>
    </source>
</evidence>
<reference evidence="5 6" key="1">
    <citation type="submission" date="2018-05" db="EMBL/GenBank/DDBJ databases">
        <title>Genomic Encyclopedia of Archaeal and Bacterial Type Strains, Phase II (KMG-II): from individual species to whole genera.</title>
        <authorList>
            <person name="Goeker M."/>
        </authorList>
    </citation>
    <scope>NUCLEOTIDE SEQUENCE [LARGE SCALE GENOMIC DNA]</scope>
    <source>
        <strain evidence="5 6">DSM 19975</strain>
    </source>
</reference>
<gene>
    <name evidence="5" type="ORF">LX99_04284</name>
</gene>
<dbReference type="InterPro" id="IPR014756">
    <property type="entry name" value="Ig_E-set"/>
</dbReference>
<dbReference type="SUPFAM" id="SSF51445">
    <property type="entry name" value="(Trans)glycosidases"/>
    <property type="match status" value="1"/>
</dbReference>
<evidence type="ECO:0000256" key="2">
    <source>
        <dbReference type="ARBA" id="ARBA00022801"/>
    </source>
</evidence>
<dbReference type="InterPro" id="IPR017853">
    <property type="entry name" value="GH"/>
</dbReference>
<dbReference type="Pfam" id="PF00128">
    <property type="entry name" value="Alpha-amylase"/>
    <property type="match status" value="1"/>
</dbReference>
<dbReference type="Proteomes" id="UP000245678">
    <property type="component" value="Unassembled WGS sequence"/>
</dbReference>
<keyword evidence="3" id="KW-0326">Glycosidase</keyword>
<dbReference type="SUPFAM" id="SSF81296">
    <property type="entry name" value="E set domains"/>
    <property type="match status" value="1"/>
</dbReference>
<dbReference type="RefSeq" id="WP_109609643.1">
    <property type="nucleotide sequence ID" value="NZ_QGHA01000011.1"/>
</dbReference>
<keyword evidence="6" id="KW-1185">Reference proteome</keyword>
<keyword evidence="2" id="KW-0378">Hydrolase</keyword>
<protein>
    <submittedName>
        <fullName evidence="5">Glycogen operon protein</fullName>
    </submittedName>
</protein>
<evidence type="ECO:0000313" key="5">
    <source>
        <dbReference type="EMBL" id="PWK72953.1"/>
    </source>
</evidence>
<comment type="caution">
    <text evidence="5">The sequence shown here is derived from an EMBL/GenBank/DDBJ whole genome shotgun (WGS) entry which is preliminary data.</text>
</comment>
<dbReference type="InterPro" id="IPR011837">
    <property type="entry name" value="Glycogen_debranch_GlgX"/>
</dbReference>
<dbReference type="GO" id="GO:0004135">
    <property type="term" value="F:amylo-alpha-1,6-glucosidase activity"/>
    <property type="evidence" value="ECO:0007669"/>
    <property type="project" value="InterPro"/>
</dbReference>
<dbReference type="Gene3D" id="2.60.40.1180">
    <property type="entry name" value="Golgi alpha-mannosidase II"/>
    <property type="match status" value="1"/>
</dbReference>
<dbReference type="CDD" id="cd11326">
    <property type="entry name" value="AmyAc_Glg_debranch"/>
    <property type="match status" value="1"/>
</dbReference>
<dbReference type="InterPro" id="IPR013780">
    <property type="entry name" value="Glyco_hydro_b"/>
</dbReference>
<sequence>MTTKTYPGKPYPLGASWDGEGVNFALFADYATGVELCLFKGETDEVEYEKIKLTERTHQIWHVYIPGAKPGLLYGYKVSGPFEPENGHRFNNNKLLIDPYAKSIAGRIDWHDALFAYNIGDPDADLSFSELDSTPFIPKSVVVDPEFDWEDDQPLRIPYHKSIIYETHVKGFTIQNTEIPEEIRGTYAALAHPVTIKYLQELGITAVELMPVHQFVNDRGLLDKGLTNYWGYNTIGFFAPDVKYSGSGVLGGQVKEFKEMVKALHKAGIEVILDVVYNHTAEGNQMGPTISFKGIDNSSYYRLTDDNKRYYMDYTGTGNTLNAMLPNVLRFIMDSLRYWITEMHVDGFRFDLAATLARELHEVNRLSAFFDIIHQDPVISQVKLIAEPWDVGEGGYQVGKFPPGWAEWNGKYRDSIRDYWIGADSMLGEFGQRLTGSPDLYQDDYRKPTASVNFITAHDGFTLNDLVSYNEKHNEANGEDNNDGESHNRSWNCGAEGPTDDAAIIALRARQKRNLLATLFLSQGVPMLVAGDEFGRTQNGNNNAYCQDNEISWLNWAEADHELLEFTKKVIKLRKQHPVFRRRKWFQGLPIKGKGLEDIAWFLPEGSEMSEENWNHGFAKSLGVFLNGRGLHHVGPKGEPVIDDSFYIIFNAHHEALDYVMPPKIYGDDWKKILDTADDHVEEQVLNNDEKITVQGRSIVLLQHPIITHE</sequence>
<dbReference type="GO" id="GO:0005980">
    <property type="term" value="P:glycogen catabolic process"/>
    <property type="evidence" value="ECO:0007669"/>
    <property type="project" value="InterPro"/>
</dbReference>
<dbReference type="NCBIfam" id="TIGR02100">
    <property type="entry name" value="glgX_debranch"/>
    <property type="match status" value="1"/>
</dbReference>
<dbReference type="InterPro" id="IPR006047">
    <property type="entry name" value="GH13_cat_dom"/>
</dbReference>
<dbReference type="PANTHER" id="PTHR43002">
    <property type="entry name" value="GLYCOGEN DEBRANCHING ENZYME"/>
    <property type="match status" value="1"/>
</dbReference>
<evidence type="ECO:0000256" key="3">
    <source>
        <dbReference type="ARBA" id="ARBA00023295"/>
    </source>
</evidence>
<dbReference type="InterPro" id="IPR044505">
    <property type="entry name" value="GlgX_Isoamylase_N_E_set"/>
</dbReference>
<comment type="similarity">
    <text evidence="1">Belongs to the glycosyl hydrolase 13 family.</text>
</comment>
<dbReference type="SMART" id="SM00642">
    <property type="entry name" value="Aamy"/>
    <property type="match status" value="1"/>
</dbReference>
<dbReference type="AlphaFoldDB" id="A0A316H3Q4"/>
<dbReference type="Gene3D" id="3.20.20.80">
    <property type="entry name" value="Glycosidases"/>
    <property type="match status" value="1"/>
</dbReference>
<feature type="domain" description="Glycosyl hydrolase family 13 catalytic" evidence="4">
    <location>
        <begin position="166"/>
        <end position="574"/>
    </location>
</feature>
<dbReference type="InterPro" id="IPR004193">
    <property type="entry name" value="Glyco_hydro_13_N"/>
</dbReference>